<organism evidence="2 3">
    <name type="scientific">Paenibacillus marchantiophytorum</name>
    <dbReference type="NCBI Taxonomy" id="1619310"/>
    <lineage>
        <taxon>Bacteria</taxon>
        <taxon>Bacillati</taxon>
        <taxon>Bacillota</taxon>
        <taxon>Bacilli</taxon>
        <taxon>Bacillales</taxon>
        <taxon>Paenibacillaceae</taxon>
        <taxon>Paenibacillus</taxon>
    </lineage>
</organism>
<dbReference type="NCBIfam" id="TIGR03930">
    <property type="entry name" value="WXG100_ESAT6"/>
    <property type="match status" value="1"/>
</dbReference>
<gene>
    <name evidence="2" type="ORF">GCM10008018_58550</name>
</gene>
<comment type="similarity">
    <text evidence="1">Belongs to the WXG100 family.</text>
</comment>
<dbReference type="Pfam" id="PF06013">
    <property type="entry name" value="WXG100"/>
    <property type="match status" value="1"/>
</dbReference>
<comment type="caution">
    <text evidence="2">The sequence shown here is derived from an EMBL/GenBank/DDBJ whole genome shotgun (WGS) entry which is preliminary data.</text>
</comment>
<evidence type="ECO:0000313" key="3">
    <source>
        <dbReference type="Proteomes" id="UP000615455"/>
    </source>
</evidence>
<accession>A0ABQ1FB92</accession>
<protein>
    <recommendedName>
        <fullName evidence="1">ESAT-6-like protein</fullName>
    </recommendedName>
</protein>
<dbReference type="EMBL" id="BMHE01000047">
    <property type="protein sequence ID" value="GGA04945.1"/>
    <property type="molecule type" value="Genomic_DNA"/>
</dbReference>
<sequence>MTEYLKVDYHLLEGKSKEMAGHKDSFDRMIVQANTTIDGLSNAWDSTAQKQFADKFKELKQTFDNFSKMLEDYSLFLKASAGHYRTADEAIQSAIKKF</sequence>
<proteinExistence type="inferred from homology"/>
<evidence type="ECO:0000313" key="2">
    <source>
        <dbReference type="EMBL" id="GGA04945.1"/>
    </source>
</evidence>
<dbReference type="SUPFAM" id="SSF140453">
    <property type="entry name" value="EsxAB dimer-like"/>
    <property type="match status" value="1"/>
</dbReference>
<name>A0ABQ1FB92_9BACL</name>
<dbReference type="Gene3D" id="1.10.287.1060">
    <property type="entry name" value="ESAT-6-like"/>
    <property type="match status" value="1"/>
</dbReference>
<reference evidence="3" key="1">
    <citation type="journal article" date="2019" name="Int. J. Syst. Evol. Microbiol.">
        <title>The Global Catalogue of Microorganisms (GCM) 10K type strain sequencing project: providing services to taxonomists for standard genome sequencing and annotation.</title>
        <authorList>
            <consortium name="The Broad Institute Genomics Platform"/>
            <consortium name="The Broad Institute Genome Sequencing Center for Infectious Disease"/>
            <person name="Wu L."/>
            <person name="Ma J."/>
        </authorList>
    </citation>
    <scope>NUCLEOTIDE SEQUENCE [LARGE SCALE GENOMIC DNA]</scope>
    <source>
        <strain evidence="3">CGMCC 1.15043</strain>
    </source>
</reference>
<keyword evidence="3" id="KW-1185">Reference proteome</keyword>
<dbReference type="RefSeq" id="WP_189018603.1">
    <property type="nucleotide sequence ID" value="NZ_BMHE01000047.1"/>
</dbReference>
<dbReference type="InterPro" id="IPR010310">
    <property type="entry name" value="T7SS_ESAT-6-like"/>
</dbReference>
<evidence type="ECO:0000256" key="1">
    <source>
        <dbReference type="RuleBase" id="RU362001"/>
    </source>
</evidence>
<dbReference type="Proteomes" id="UP000615455">
    <property type="component" value="Unassembled WGS sequence"/>
</dbReference>
<dbReference type="InterPro" id="IPR036689">
    <property type="entry name" value="ESAT-6-like_sf"/>
</dbReference>